<accession>A0A1H7XJZ2</accession>
<feature type="transmembrane region" description="Helical" evidence="7">
    <location>
        <begin position="68"/>
        <end position="88"/>
    </location>
</feature>
<feature type="transmembrane region" description="Helical" evidence="7">
    <location>
        <begin position="100"/>
        <end position="118"/>
    </location>
</feature>
<name>A0A1H7XJZ2_9RHOB</name>
<dbReference type="OrthoDB" id="9813074at2"/>
<dbReference type="PANTHER" id="PTHR43731:SF14">
    <property type="entry name" value="PRESENILIN-ASSOCIATED RHOMBOID-LIKE PROTEIN, MITOCHONDRIAL"/>
    <property type="match status" value="1"/>
</dbReference>
<dbReference type="InterPro" id="IPR050925">
    <property type="entry name" value="Rhomboid_protease_S54"/>
</dbReference>
<dbReference type="FunFam" id="1.20.1540.10:FF:000027">
    <property type="entry name" value="Rhomboid family intramembrane serine protease"/>
    <property type="match status" value="1"/>
</dbReference>
<sequence>MFPIRDHNPSGRTPYVTYALIALNVAVFLAYWPLFADERALTLFFQDWAMIPAQVTQAGAYSGLVTSMFLHGGVMHLAGNMLFLWIFGDNMEDRMGHLPYLAFYLTTGIAAGLAHVIGGPVSQVPTVGASGAIAGVMGGYLLLFPRARVDILLIFIVFFRVITIPAALMLALWFGFQVFAGLGSDPDMGGVAYWAHAGGFVVGVVLTLPVFLRLGGPRFWAETHGTPPHPEAQYSYRRTTIPRVRKRR</sequence>
<dbReference type="STRING" id="1287727.SAMN05443999_12123"/>
<keyword evidence="5 7" id="KW-1133">Transmembrane helix</keyword>
<dbReference type="Gene3D" id="1.20.1540.10">
    <property type="entry name" value="Rhomboid-like"/>
    <property type="match status" value="1"/>
</dbReference>
<proteinExistence type="inferred from homology"/>
<dbReference type="GO" id="GO:0016020">
    <property type="term" value="C:membrane"/>
    <property type="evidence" value="ECO:0007669"/>
    <property type="project" value="UniProtKB-SubCell"/>
</dbReference>
<evidence type="ECO:0000256" key="2">
    <source>
        <dbReference type="ARBA" id="ARBA00009045"/>
    </source>
</evidence>
<dbReference type="AlphaFoldDB" id="A0A1H7XJZ2"/>
<dbReference type="InterPro" id="IPR022764">
    <property type="entry name" value="Peptidase_S54_rhomboid_dom"/>
</dbReference>
<evidence type="ECO:0000256" key="6">
    <source>
        <dbReference type="ARBA" id="ARBA00023136"/>
    </source>
</evidence>
<keyword evidence="3 7" id="KW-0812">Transmembrane</keyword>
<organism evidence="9 10">
    <name type="scientific">Roseovarius azorensis</name>
    <dbReference type="NCBI Taxonomy" id="1287727"/>
    <lineage>
        <taxon>Bacteria</taxon>
        <taxon>Pseudomonadati</taxon>
        <taxon>Pseudomonadota</taxon>
        <taxon>Alphaproteobacteria</taxon>
        <taxon>Rhodobacterales</taxon>
        <taxon>Roseobacteraceae</taxon>
        <taxon>Roseovarius</taxon>
    </lineage>
</organism>
<keyword evidence="10" id="KW-1185">Reference proteome</keyword>
<feature type="transmembrane region" description="Helical" evidence="7">
    <location>
        <begin position="15"/>
        <end position="34"/>
    </location>
</feature>
<dbReference type="InterPro" id="IPR035952">
    <property type="entry name" value="Rhomboid-like_sf"/>
</dbReference>
<evidence type="ECO:0000256" key="1">
    <source>
        <dbReference type="ARBA" id="ARBA00004141"/>
    </source>
</evidence>
<dbReference type="EMBL" id="FOAG01000021">
    <property type="protein sequence ID" value="SEM34242.1"/>
    <property type="molecule type" value="Genomic_DNA"/>
</dbReference>
<keyword evidence="4" id="KW-0378">Hydrolase</keyword>
<dbReference type="Pfam" id="PF01694">
    <property type="entry name" value="Rhomboid"/>
    <property type="match status" value="1"/>
</dbReference>
<keyword evidence="6 7" id="KW-0472">Membrane</keyword>
<dbReference type="SUPFAM" id="SSF144091">
    <property type="entry name" value="Rhomboid-like"/>
    <property type="match status" value="1"/>
</dbReference>
<dbReference type="PANTHER" id="PTHR43731">
    <property type="entry name" value="RHOMBOID PROTEASE"/>
    <property type="match status" value="1"/>
</dbReference>
<comment type="similarity">
    <text evidence="2">Belongs to the peptidase S54 family.</text>
</comment>
<evidence type="ECO:0000256" key="5">
    <source>
        <dbReference type="ARBA" id="ARBA00022989"/>
    </source>
</evidence>
<dbReference type="RefSeq" id="WP_093039303.1">
    <property type="nucleotide sequence ID" value="NZ_FOAG01000021.1"/>
</dbReference>
<evidence type="ECO:0000313" key="9">
    <source>
        <dbReference type="EMBL" id="SEM34242.1"/>
    </source>
</evidence>
<protein>
    <submittedName>
        <fullName evidence="9">Membrane associated serine protease, rhomboid family</fullName>
    </submittedName>
</protein>
<dbReference type="Proteomes" id="UP000199582">
    <property type="component" value="Unassembled WGS sequence"/>
</dbReference>
<evidence type="ECO:0000256" key="4">
    <source>
        <dbReference type="ARBA" id="ARBA00022801"/>
    </source>
</evidence>
<feature type="transmembrane region" description="Helical" evidence="7">
    <location>
        <begin position="193"/>
        <end position="212"/>
    </location>
</feature>
<evidence type="ECO:0000256" key="7">
    <source>
        <dbReference type="SAM" id="Phobius"/>
    </source>
</evidence>
<evidence type="ECO:0000259" key="8">
    <source>
        <dbReference type="Pfam" id="PF01694"/>
    </source>
</evidence>
<feature type="domain" description="Peptidase S54 rhomboid" evidence="8">
    <location>
        <begin position="61"/>
        <end position="211"/>
    </location>
</feature>
<feature type="transmembrane region" description="Helical" evidence="7">
    <location>
        <begin position="124"/>
        <end position="144"/>
    </location>
</feature>
<dbReference type="GO" id="GO:0006508">
    <property type="term" value="P:proteolysis"/>
    <property type="evidence" value="ECO:0007669"/>
    <property type="project" value="UniProtKB-KW"/>
</dbReference>
<gene>
    <name evidence="9" type="ORF">SAMN05443999_12123</name>
</gene>
<feature type="transmembrane region" description="Helical" evidence="7">
    <location>
        <begin position="151"/>
        <end position="173"/>
    </location>
</feature>
<reference evidence="9 10" key="1">
    <citation type="submission" date="2016-10" db="EMBL/GenBank/DDBJ databases">
        <authorList>
            <person name="de Groot N.N."/>
        </authorList>
    </citation>
    <scope>NUCLEOTIDE SEQUENCE [LARGE SCALE GENOMIC DNA]</scope>
    <source>
        <strain evidence="9 10">DSM 100674</strain>
    </source>
</reference>
<evidence type="ECO:0000256" key="3">
    <source>
        <dbReference type="ARBA" id="ARBA00022692"/>
    </source>
</evidence>
<comment type="subcellular location">
    <subcellularLocation>
        <location evidence="1">Membrane</location>
        <topology evidence="1">Multi-pass membrane protein</topology>
    </subcellularLocation>
</comment>
<keyword evidence="9" id="KW-0645">Protease</keyword>
<dbReference type="GO" id="GO:0004252">
    <property type="term" value="F:serine-type endopeptidase activity"/>
    <property type="evidence" value="ECO:0007669"/>
    <property type="project" value="InterPro"/>
</dbReference>
<evidence type="ECO:0000313" key="10">
    <source>
        <dbReference type="Proteomes" id="UP000199582"/>
    </source>
</evidence>